<keyword evidence="2" id="KW-1185">Reference proteome</keyword>
<gene>
    <name evidence="1" type="ORF">ACFQDL_13355</name>
</gene>
<organism evidence="1 2">
    <name type="scientific">Marinobacterium aestuariivivens</name>
    <dbReference type="NCBI Taxonomy" id="1698799"/>
    <lineage>
        <taxon>Bacteria</taxon>
        <taxon>Pseudomonadati</taxon>
        <taxon>Pseudomonadota</taxon>
        <taxon>Gammaproteobacteria</taxon>
        <taxon>Oceanospirillales</taxon>
        <taxon>Oceanospirillaceae</taxon>
        <taxon>Marinobacterium</taxon>
    </lineage>
</organism>
<dbReference type="RefSeq" id="WP_379909442.1">
    <property type="nucleotide sequence ID" value="NZ_JBHSWE010000001.1"/>
</dbReference>
<dbReference type="Proteomes" id="UP001596422">
    <property type="component" value="Unassembled WGS sequence"/>
</dbReference>
<evidence type="ECO:0000313" key="2">
    <source>
        <dbReference type="Proteomes" id="UP001596422"/>
    </source>
</evidence>
<proteinExistence type="predicted"/>
<evidence type="ECO:0000313" key="1">
    <source>
        <dbReference type="EMBL" id="MFC6670939.1"/>
    </source>
</evidence>
<comment type="caution">
    <text evidence="1">The sequence shown here is derived from an EMBL/GenBank/DDBJ whole genome shotgun (WGS) entry which is preliminary data.</text>
</comment>
<protein>
    <recommendedName>
        <fullName evidence="3">Arginase</fullName>
    </recommendedName>
</protein>
<dbReference type="EMBL" id="JBHSWE010000001">
    <property type="protein sequence ID" value="MFC6670939.1"/>
    <property type="molecule type" value="Genomic_DNA"/>
</dbReference>
<sequence length="285" mass="32083">MSALIELPLDPGFVSGNTPDTIRARLRQIVRSLKFAWDENSCLLRILGPDTGYHAADPDLPGLLKTQDPPMDLNDLFHYRSRQEHYDLCFEDCWSGYFIADELAKSKDDLVLIHLDDHTDMMPSFLLYTDEGLVNPASGRPFDPQRSEDWTNAINAGCVSIGDFITPLLYANRKLHVRHLNNVSASSAQPRKLLRASCFYPEIPEFRFASLKQEEGDLQHADGSYLAGTDPERVLANLPRGQIILHIDLDYFINDFNGNVGAAATASHSEMRQLALLKLNLFLRP</sequence>
<evidence type="ECO:0008006" key="3">
    <source>
        <dbReference type="Google" id="ProtNLM"/>
    </source>
</evidence>
<accession>A0ABW2A0J8</accession>
<name>A0ABW2A0J8_9GAMM</name>
<reference evidence="2" key="1">
    <citation type="journal article" date="2019" name="Int. J. Syst. Evol. Microbiol.">
        <title>The Global Catalogue of Microorganisms (GCM) 10K type strain sequencing project: providing services to taxonomists for standard genome sequencing and annotation.</title>
        <authorList>
            <consortium name="The Broad Institute Genomics Platform"/>
            <consortium name="The Broad Institute Genome Sequencing Center for Infectious Disease"/>
            <person name="Wu L."/>
            <person name="Ma J."/>
        </authorList>
    </citation>
    <scope>NUCLEOTIDE SEQUENCE [LARGE SCALE GENOMIC DNA]</scope>
    <source>
        <strain evidence="2">NBRC 111756</strain>
    </source>
</reference>